<comment type="caution">
    <text evidence="1">The sequence shown here is derived from an EMBL/GenBank/DDBJ whole genome shotgun (WGS) entry which is preliminary data.</text>
</comment>
<dbReference type="Proteomes" id="UP001163324">
    <property type="component" value="Chromosome 2"/>
</dbReference>
<evidence type="ECO:0000313" key="1">
    <source>
        <dbReference type="EMBL" id="KAI9902503.1"/>
    </source>
</evidence>
<protein>
    <submittedName>
        <fullName evidence="1">Uncharacterized protein</fullName>
    </submittedName>
</protein>
<dbReference type="EMBL" id="CM047941">
    <property type="protein sequence ID" value="KAI9902503.1"/>
    <property type="molecule type" value="Genomic_DNA"/>
</dbReference>
<organism evidence="1 2">
    <name type="scientific">Trichothecium roseum</name>
    <dbReference type="NCBI Taxonomy" id="47278"/>
    <lineage>
        <taxon>Eukaryota</taxon>
        <taxon>Fungi</taxon>
        <taxon>Dikarya</taxon>
        <taxon>Ascomycota</taxon>
        <taxon>Pezizomycotina</taxon>
        <taxon>Sordariomycetes</taxon>
        <taxon>Hypocreomycetidae</taxon>
        <taxon>Hypocreales</taxon>
        <taxon>Hypocreales incertae sedis</taxon>
        <taxon>Trichothecium</taxon>
    </lineage>
</organism>
<gene>
    <name evidence="1" type="ORF">N3K66_001855</name>
</gene>
<keyword evidence="2" id="KW-1185">Reference proteome</keyword>
<evidence type="ECO:0000313" key="2">
    <source>
        <dbReference type="Proteomes" id="UP001163324"/>
    </source>
</evidence>
<name>A0ACC0V8P5_9HYPO</name>
<proteinExistence type="predicted"/>
<sequence>MSVASKNLFAYLGNDDDGEEKPVVPVKTVDKTSTRTSKRTEGPAAPTRGNTNRRGPSGSEGAFRDRGVGSDRNRARGTDEQPANRGPRGGSGARVRGGRGSGRPRDRDDRQSRNAPPGVSDKQTNASWGAQEGEAELKDEQAAEAIADADKKEALVEDAAGDETPAEPEDKSVSYADYLAQQAEKKLGLGDLNLRTANEGSKLDKKWQNAKALENDEEEYFAATGGKKIRERERKVKQTIDFDPRYVESDRPRGGRGGRGGERGGGRGGRGGERGERGARGNFRGGRGGQSAAPINTKDTSAFPSLGGN</sequence>
<reference evidence="1" key="1">
    <citation type="submission" date="2022-10" db="EMBL/GenBank/DDBJ databases">
        <title>Complete Genome of Trichothecium roseum strain YXFP-22015, a Plant Pathogen Isolated from Citrus.</title>
        <authorList>
            <person name="Wang Y."/>
            <person name="Zhu L."/>
        </authorList>
    </citation>
    <scope>NUCLEOTIDE SEQUENCE</scope>
    <source>
        <strain evidence="1">YXFP-22015</strain>
    </source>
</reference>
<accession>A0ACC0V8P5</accession>